<name>A0A0V0SU08_9BILA</name>
<dbReference type="Proteomes" id="UP000055048">
    <property type="component" value="Unassembled WGS sequence"/>
</dbReference>
<protein>
    <submittedName>
        <fullName evidence="1">Uncharacterized protein</fullName>
    </submittedName>
</protein>
<comment type="caution">
    <text evidence="1">The sequence shown here is derived from an EMBL/GenBank/DDBJ whole genome shotgun (WGS) entry which is preliminary data.</text>
</comment>
<keyword evidence="2" id="KW-1185">Reference proteome</keyword>
<gene>
    <name evidence="1" type="ORF">T05_2469</name>
</gene>
<proteinExistence type="predicted"/>
<reference evidence="1 2" key="1">
    <citation type="submission" date="2015-01" db="EMBL/GenBank/DDBJ databases">
        <title>Evolution of Trichinella species and genotypes.</title>
        <authorList>
            <person name="Korhonen P.K."/>
            <person name="Edoardo P."/>
            <person name="Giuseppe L.R."/>
            <person name="Gasser R.B."/>
        </authorList>
    </citation>
    <scope>NUCLEOTIDE SEQUENCE [LARGE SCALE GENOMIC DNA]</scope>
    <source>
        <strain evidence="1">ISS417</strain>
    </source>
</reference>
<dbReference type="EMBL" id="JYDJ01002778">
    <property type="protein sequence ID" value="KRX30053.1"/>
    <property type="molecule type" value="Genomic_DNA"/>
</dbReference>
<evidence type="ECO:0000313" key="2">
    <source>
        <dbReference type="Proteomes" id="UP000055048"/>
    </source>
</evidence>
<sequence length="42" mass="4555">MGTLIQQVLSGNVTVGDLRRGLPNIRVNTPAVVVPWSISMKH</sequence>
<organism evidence="1 2">
    <name type="scientific">Trichinella murrelli</name>
    <dbReference type="NCBI Taxonomy" id="144512"/>
    <lineage>
        <taxon>Eukaryota</taxon>
        <taxon>Metazoa</taxon>
        <taxon>Ecdysozoa</taxon>
        <taxon>Nematoda</taxon>
        <taxon>Enoplea</taxon>
        <taxon>Dorylaimia</taxon>
        <taxon>Trichinellida</taxon>
        <taxon>Trichinellidae</taxon>
        <taxon>Trichinella</taxon>
    </lineage>
</organism>
<evidence type="ECO:0000313" key="1">
    <source>
        <dbReference type="EMBL" id="KRX30053.1"/>
    </source>
</evidence>
<dbReference type="AlphaFoldDB" id="A0A0V0SU08"/>
<accession>A0A0V0SU08</accession>